<dbReference type="Proteomes" id="UP000265520">
    <property type="component" value="Unassembled WGS sequence"/>
</dbReference>
<comment type="caution">
    <text evidence="1">The sequence shown here is derived from an EMBL/GenBank/DDBJ whole genome shotgun (WGS) entry which is preliminary data.</text>
</comment>
<evidence type="ECO:0000313" key="1">
    <source>
        <dbReference type="EMBL" id="MCI33432.1"/>
    </source>
</evidence>
<proteinExistence type="predicted"/>
<name>A0A392RBD1_9FABA</name>
<accession>A0A392RBD1</accession>
<dbReference type="AlphaFoldDB" id="A0A392RBD1"/>
<reference evidence="1 2" key="1">
    <citation type="journal article" date="2018" name="Front. Plant Sci.">
        <title>Red Clover (Trifolium pratense) and Zigzag Clover (T. medium) - A Picture of Genomic Similarities and Differences.</title>
        <authorList>
            <person name="Dluhosova J."/>
            <person name="Istvanek J."/>
            <person name="Nedelnik J."/>
            <person name="Repkova J."/>
        </authorList>
    </citation>
    <scope>NUCLEOTIDE SEQUENCE [LARGE SCALE GENOMIC DNA]</scope>
    <source>
        <strain evidence="2">cv. 10/8</strain>
        <tissue evidence="1">Leaf</tissue>
    </source>
</reference>
<feature type="non-terminal residue" evidence="1">
    <location>
        <position position="1"/>
    </location>
</feature>
<evidence type="ECO:0000313" key="2">
    <source>
        <dbReference type="Proteomes" id="UP000265520"/>
    </source>
</evidence>
<sequence length="30" mass="3347">TVLEHLSQHPIRAGVETSYTTSVYGVPEFQ</sequence>
<protein>
    <submittedName>
        <fullName evidence="1">Uncharacterized protein</fullName>
    </submittedName>
</protein>
<dbReference type="EMBL" id="LXQA010204315">
    <property type="protein sequence ID" value="MCI33432.1"/>
    <property type="molecule type" value="Genomic_DNA"/>
</dbReference>
<organism evidence="1 2">
    <name type="scientific">Trifolium medium</name>
    <dbReference type="NCBI Taxonomy" id="97028"/>
    <lineage>
        <taxon>Eukaryota</taxon>
        <taxon>Viridiplantae</taxon>
        <taxon>Streptophyta</taxon>
        <taxon>Embryophyta</taxon>
        <taxon>Tracheophyta</taxon>
        <taxon>Spermatophyta</taxon>
        <taxon>Magnoliopsida</taxon>
        <taxon>eudicotyledons</taxon>
        <taxon>Gunneridae</taxon>
        <taxon>Pentapetalae</taxon>
        <taxon>rosids</taxon>
        <taxon>fabids</taxon>
        <taxon>Fabales</taxon>
        <taxon>Fabaceae</taxon>
        <taxon>Papilionoideae</taxon>
        <taxon>50 kb inversion clade</taxon>
        <taxon>NPAAA clade</taxon>
        <taxon>Hologalegina</taxon>
        <taxon>IRL clade</taxon>
        <taxon>Trifolieae</taxon>
        <taxon>Trifolium</taxon>
    </lineage>
</organism>
<keyword evidence="2" id="KW-1185">Reference proteome</keyword>